<evidence type="ECO:0000313" key="2">
    <source>
        <dbReference type="EMBL" id="MPC30486.1"/>
    </source>
</evidence>
<sequence>MELGASGAGNPHTLTKCRSLPHSQSPEAQSVRIDQSCFTQHTPRRLFELTSVRRGPQVHMVSTYLTT</sequence>
<dbReference type="Proteomes" id="UP000324222">
    <property type="component" value="Unassembled WGS sequence"/>
</dbReference>
<keyword evidence="3" id="KW-1185">Reference proteome</keyword>
<feature type="compositionally biased region" description="Polar residues" evidence="1">
    <location>
        <begin position="21"/>
        <end position="33"/>
    </location>
</feature>
<proteinExistence type="predicted"/>
<gene>
    <name evidence="2" type="ORF">E2C01_023753</name>
</gene>
<accession>A0A5B7EBD7</accession>
<evidence type="ECO:0000313" key="3">
    <source>
        <dbReference type="Proteomes" id="UP000324222"/>
    </source>
</evidence>
<feature type="region of interest" description="Disordered" evidence="1">
    <location>
        <begin position="1"/>
        <end position="33"/>
    </location>
</feature>
<organism evidence="2 3">
    <name type="scientific">Portunus trituberculatus</name>
    <name type="common">Swimming crab</name>
    <name type="synonym">Neptunus trituberculatus</name>
    <dbReference type="NCBI Taxonomy" id="210409"/>
    <lineage>
        <taxon>Eukaryota</taxon>
        <taxon>Metazoa</taxon>
        <taxon>Ecdysozoa</taxon>
        <taxon>Arthropoda</taxon>
        <taxon>Crustacea</taxon>
        <taxon>Multicrustacea</taxon>
        <taxon>Malacostraca</taxon>
        <taxon>Eumalacostraca</taxon>
        <taxon>Eucarida</taxon>
        <taxon>Decapoda</taxon>
        <taxon>Pleocyemata</taxon>
        <taxon>Brachyura</taxon>
        <taxon>Eubrachyura</taxon>
        <taxon>Portunoidea</taxon>
        <taxon>Portunidae</taxon>
        <taxon>Portuninae</taxon>
        <taxon>Portunus</taxon>
    </lineage>
</organism>
<reference evidence="2 3" key="1">
    <citation type="submission" date="2019-05" db="EMBL/GenBank/DDBJ databases">
        <title>Another draft genome of Portunus trituberculatus and its Hox gene families provides insights of decapod evolution.</title>
        <authorList>
            <person name="Jeong J.-H."/>
            <person name="Song I."/>
            <person name="Kim S."/>
            <person name="Choi T."/>
            <person name="Kim D."/>
            <person name="Ryu S."/>
            <person name="Kim W."/>
        </authorList>
    </citation>
    <scope>NUCLEOTIDE SEQUENCE [LARGE SCALE GENOMIC DNA]</scope>
    <source>
        <tissue evidence="2">Muscle</tissue>
    </source>
</reference>
<dbReference type="EMBL" id="VSRR010002264">
    <property type="protein sequence ID" value="MPC30486.1"/>
    <property type="molecule type" value="Genomic_DNA"/>
</dbReference>
<dbReference type="AlphaFoldDB" id="A0A5B7EBD7"/>
<name>A0A5B7EBD7_PORTR</name>
<comment type="caution">
    <text evidence="2">The sequence shown here is derived from an EMBL/GenBank/DDBJ whole genome shotgun (WGS) entry which is preliminary data.</text>
</comment>
<protein>
    <submittedName>
        <fullName evidence="2">Uncharacterized protein</fullName>
    </submittedName>
</protein>
<evidence type="ECO:0000256" key="1">
    <source>
        <dbReference type="SAM" id="MobiDB-lite"/>
    </source>
</evidence>